<sequence>VLKAAFKETSAQSFHMTPYKLYWQPNKDGPPERIISELYTSDAMINEHEAIKSQAHADDCKLETVVAAIILWSDSTHLASLGNALLWPIYLFLGNQSKYTRNKLSAFAAHHLAYIPKVCLLVVNFSLMLTITASSFLITFKKSIGHFFSKMATGETMTHWKQELMHAIWSLLLDDEFLDAYEHGIVIKFADGIL</sequence>
<feature type="transmembrane region" description="Helical" evidence="1">
    <location>
        <begin position="120"/>
        <end position="140"/>
    </location>
</feature>
<dbReference type="Pfam" id="PF18759">
    <property type="entry name" value="Plavaka"/>
    <property type="match status" value="1"/>
</dbReference>
<dbReference type="HOGENOM" id="CLU_002498_2_1_1"/>
<gene>
    <name evidence="2" type="ORF">SERLA73DRAFT_46394</name>
</gene>
<evidence type="ECO:0000256" key="1">
    <source>
        <dbReference type="SAM" id="Phobius"/>
    </source>
</evidence>
<dbReference type="OMA" id="DAMINEH"/>
<evidence type="ECO:0000313" key="2">
    <source>
        <dbReference type="EMBL" id="EGO03286.1"/>
    </source>
</evidence>
<keyword evidence="3" id="KW-1185">Reference proteome</keyword>
<dbReference type="Proteomes" id="UP000008063">
    <property type="component" value="Unassembled WGS sequence"/>
</dbReference>
<dbReference type="EMBL" id="GL945475">
    <property type="protein sequence ID" value="EGO03286.1"/>
    <property type="molecule type" value="Genomic_DNA"/>
</dbReference>
<evidence type="ECO:0000313" key="3">
    <source>
        <dbReference type="Proteomes" id="UP000008063"/>
    </source>
</evidence>
<dbReference type="OrthoDB" id="3208495at2759"/>
<dbReference type="STRING" id="936435.F8PK46"/>
<protein>
    <submittedName>
        <fullName evidence="2">Uncharacterized protein</fullName>
    </submittedName>
</protein>
<keyword evidence="1" id="KW-1133">Transmembrane helix</keyword>
<keyword evidence="1" id="KW-0812">Transmembrane</keyword>
<dbReference type="InParanoid" id="F8PK46"/>
<accession>F8PK46</accession>
<organism evidence="3">
    <name type="scientific">Serpula lacrymans var. lacrymans (strain S7.3)</name>
    <name type="common">Dry rot fungus</name>
    <dbReference type="NCBI Taxonomy" id="936435"/>
    <lineage>
        <taxon>Eukaryota</taxon>
        <taxon>Fungi</taxon>
        <taxon>Dikarya</taxon>
        <taxon>Basidiomycota</taxon>
        <taxon>Agaricomycotina</taxon>
        <taxon>Agaricomycetes</taxon>
        <taxon>Agaricomycetidae</taxon>
        <taxon>Boletales</taxon>
        <taxon>Coniophorineae</taxon>
        <taxon>Serpulaceae</taxon>
        <taxon>Serpula</taxon>
    </lineage>
</organism>
<reference evidence="3" key="1">
    <citation type="journal article" date="2011" name="Science">
        <title>The plant cell wall-decomposing machinery underlies the functional diversity of forest fungi.</title>
        <authorList>
            <person name="Eastwood D.C."/>
            <person name="Floudas D."/>
            <person name="Binder M."/>
            <person name="Majcherczyk A."/>
            <person name="Schneider P."/>
            <person name="Aerts A."/>
            <person name="Asiegbu F.O."/>
            <person name="Baker S.E."/>
            <person name="Barry K."/>
            <person name="Bendiksby M."/>
            <person name="Blumentritt M."/>
            <person name="Coutinho P.M."/>
            <person name="Cullen D."/>
            <person name="de Vries R.P."/>
            <person name="Gathman A."/>
            <person name="Goodell B."/>
            <person name="Henrissat B."/>
            <person name="Ihrmark K."/>
            <person name="Kauserud H."/>
            <person name="Kohler A."/>
            <person name="LaButti K."/>
            <person name="Lapidus A."/>
            <person name="Lavin J.L."/>
            <person name="Lee Y.-H."/>
            <person name="Lindquist E."/>
            <person name="Lilly W."/>
            <person name="Lucas S."/>
            <person name="Morin E."/>
            <person name="Murat C."/>
            <person name="Oguiza J.A."/>
            <person name="Park J."/>
            <person name="Pisabarro A.G."/>
            <person name="Riley R."/>
            <person name="Rosling A."/>
            <person name="Salamov A."/>
            <person name="Schmidt O."/>
            <person name="Schmutz J."/>
            <person name="Skrede I."/>
            <person name="Stenlid J."/>
            <person name="Wiebenga A."/>
            <person name="Xie X."/>
            <person name="Kuees U."/>
            <person name="Hibbett D.S."/>
            <person name="Hoffmeister D."/>
            <person name="Hoegberg N."/>
            <person name="Martin F."/>
            <person name="Grigoriev I.V."/>
            <person name="Watkinson S.C."/>
        </authorList>
    </citation>
    <scope>NUCLEOTIDE SEQUENCE [LARGE SCALE GENOMIC DNA]</scope>
    <source>
        <strain evidence="3">strain S7.3</strain>
    </source>
</reference>
<dbReference type="InterPro" id="IPR041078">
    <property type="entry name" value="Plavaka"/>
</dbReference>
<keyword evidence="1" id="KW-0472">Membrane</keyword>
<dbReference type="AlphaFoldDB" id="F8PK46"/>
<name>F8PK46_SERL3</name>
<proteinExistence type="predicted"/>
<feature type="non-terminal residue" evidence="2">
    <location>
        <position position="1"/>
    </location>
</feature>